<protein>
    <submittedName>
        <fullName evidence="1">Uncharacterized protein</fullName>
    </submittedName>
</protein>
<proteinExistence type="predicted"/>
<gene>
    <name evidence="1" type="ORF">J0695_17615</name>
</gene>
<organism evidence="1 2">
    <name type="scientific">Streptomyces beijiangensis</name>
    <dbReference type="NCBI Taxonomy" id="163361"/>
    <lineage>
        <taxon>Bacteria</taxon>
        <taxon>Bacillati</taxon>
        <taxon>Actinomycetota</taxon>
        <taxon>Actinomycetes</taxon>
        <taxon>Kitasatosporales</taxon>
        <taxon>Streptomycetaceae</taxon>
        <taxon>Streptomyces</taxon>
    </lineage>
</organism>
<reference evidence="1" key="1">
    <citation type="submission" date="2021-03" db="EMBL/GenBank/DDBJ databases">
        <title>Streptomyces poriferae sp. nov., a novel marine sponge-derived Actinobacteria species with anti-MRSA activity.</title>
        <authorList>
            <person name="Sandoval-Powers M."/>
            <person name="Kralova S."/>
            <person name="Nguyen G.-S."/>
            <person name="Fawwal D."/>
            <person name="Degnes K."/>
            <person name="Klinkenberg G."/>
            <person name="Sletta H."/>
            <person name="Wentzel A."/>
            <person name="Liles M.R."/>
        </authorList>
    </citation>
    <scope>NUCLEOTIDE SEQUENCE</scope>
    <source>
        <strain evidence="1">DSM 41794</strain>
    </source>
</reference>
<dbReference type="EMBL" id="JAFLRJ010000157">
    <property type="protein sequence ID" value="MBO0513605.1"/>
    <property type="molecule type" value="Genomic_DNA"/>
</dbReference>
<dbReference type="RefSeq" id="WP_206963025.1">
    <property type="nucleotide sequence ID" value="NZ_BAAAJJ010000015.1"/>
</dbReference>
<dbReference type="InterPro" id="IPR046081">
    <property type="entry name" value="DUF6099"/>
</dbReference>
<keyword evidence="2" id="KW-1185">Reference proteome</keyword>
<sequence>MDAVRLIGVCRHALAQSRTDGDTVAEAWQAQALAQAIGSHLAMGGPPELRAEARGLGESGRRGCAALDPVELSMGAVRAARLTEVAEVRVALTGLGILLGEVGIALVGVGCATEVDGLYWQCIEAVDAADESGDRVRGMLRRLTVREQERASGPVRDSAAGPS</sequence>
<dbReference type="Proteomes" id="UP000664167">
    <property type="component" value="Unassembled WGS sequence"/>
</dbReference>
<comment type="caution">
    <text evidence="1">The sequence shown here is derived from an EMBL/GenBank/DDBJ whole genome shotgun (WGS) entry which is preliminary data.</text>
</comment>
<dbReference type="AlphaFoldDB" id="A0A939JIW1"/>
<accession>A0A939JIW1</accession>
<name>A0A939JIW1_9ACTN</name>
<dbReference type="Pfam" id="PF19594">
    <property type="entry name" value="DUF6099"/>
    <property type="match status" value="1"/>
</dbReference>
<evidence type="ECO:0000313" key="1">
    <source>
        <dbReference type="EMBL" id="MBO0513605.1"/>
    </source>
</evidence>
<evidence type="ECO:0000313" key="2">
    <source>
        <dbReference type="Proteomes" id="UP000664167"/>
    </source>
</evidence>